<feature type="transmembrane region" description="Helical" evidence="10">
    <location>
        <begin position="6"/>
        <end position="27"/>
    </location>
</feature>
<keyword evidence="12" id="KW-1185">Reference proteome</keyword>
<comment type="caution">
    <text evidence="11">The sequence shown here is derived from an EMBL/GenBank/DDBJ whole genome shotgun (WGS) entry which is preliminary data.</text>
</comment>
<sequence>MDTSSAVLVLRVAVSLAAVLGLLWWLARRTGGRATGAGGKGGRGLLRPRTSLQLAVVGRQSLGGRTSVALVAVGERRLLLGVSEHGVTLLTEVAPEPAEPSAAERRETLDAAELERLLEQPLSPSSGESLTAASTPSAPAARKPAVPKQRNPLEGSVLDATTWRQAVVAVQERTTRR</sequence>
<keyword evidence="6 10" id="KW-0472">Membrane</keyword>
<dbReference type="GO" id="GO:0044781">
    <property type="term" value="P:bacterial-type flagellum organization"/>
    <property type="evidence" value="ECO:0007669"/>
    <property type="project" value="InterPro"/>
</dbReference>
<evidence type="ECO:0000313" key="11">
    <source>
        <dbReference type="EMBL" id="GEN80612.1"/>
    </source>
</evidence>
<protein>
    <recommendedName>
        <fullName evidence="13">Flagellar protein</fullName>
    </recommendedName>
</protein>
<evidence type="ECO:0000313" key="12">
    <source>
        <dbReference type="Proteomes" id="UP000321484"/>
    </source>
</evidence>
<name>A0A511YZK2_9CELL</name>
<feature type="compositionally biased region" description="Low complexity" evidence="9">
    <location>
        <begin position="131"/>
        <end position="141"/>
    </location>
</feature>
<dbReference type="InterPro" id="IPR022781">
    <property type="entry name" value="Flagellar_biosynth_FliO"/>
</dbReference>
<accession>A0A511YZK2</accession>
<evidence type="ECO:0000256" key="4">
    <source>
        <dbReference type="ARBA" id="ARBA00022692"/>
    </source>
</evidence>
<dbReference type="EMBL" id="BJYK01000008">
    <property type="protein sequence ID" value="GEN80612.1"/>
    <property type="molecule type" value="Genomic_DNA"/>
</dbReference>
<dbReference type="InterPro" id="IPR052205">
    <property type="entry name" value="FliO/MopB"/>
</dbReference>
<evidence type="ECO:0000256" key="10">
    <source>
        <dbReference type="SAM" id="Phobius"/>
    </source>
</evidence>
<dbReference type="GO" id="GO:0009425">
    <property type="term" value="C:bacterial-type flagellum basal body"/>
    <property type="evidence" value="ECO:0007669"/>
    <property type="project" value="UniProtKB-SubCell"/>
</dbReference>
<organism evidence="11 12">
    <name type="scientific">Actinotalea fermentans</name>
    <dbReference type="NCBI Taxonomy" id="43671"/>
    <lineage>
        <taxon>Bacteria</taxon>
        <taxon>Bacillati</taxon>
        <taxon>Actinomycetota</taxon>
        <taxon>Actinomycetes</taxon>
        <taxon>Micrococcales</taxon>
        <taxon>Cellulomonadaceae</taxon>
        <taxon>Actinotalea</taxon>
    </lineage>
</organism>
<evidence type="ECO:0000256" key="9">
    <source>
        <dbReference type="SAM" id="MobiDB-lite"/>
    </source>
</evidence>
<evidence type="ECO:0000256" key="5">
    <source>
        <dbReference type="ARBA" id="ARBA00022989"/>
    </source>
</evidence>
<keyword evidence="4 10" id="KW-0812">Transmembrane</keyword>
<evidence type="ECO:0000256" key="7">
    <source>
        <dbReference type="ARBA" id="ARBA00023143"/>
    </source>
</evidence>
<dbReference type="Pfam" id="PF04347">
    <property type="entry name" value="FliO"/>
    <property type="match status" value="1"/>
</dbReference>
<gene>
    <name evidence="11" type="ORF">AFE02nite_23460</name>
</gene>
<dbReference type="AlphaFoldDB" id="A0A511YZK2"/>
<dbReference type="RefSeq" id="WP_146819708.1">
    <property type="nucleotide sequence ID" value="NZ_BJYK01000008.1"/>
</dbReference>
<evidence type="ECO:0008006" key="13">
    <source>
        <dbReference type="Google" id="ProtNLM"/>
    </source>
</evidence>
<dbReference type="Proteomes" id="UP000321484">
    <property type="component" value="Unassembled WGS sequence"/>
</dbReference>
<comment type="subcellular location">
    <subcellularLocation>
        <location evidence="1">Bacterial flagellum basal body</location>
    </subcellularLocation>
    <subcellularLocation>
        <location evidence="2">Cell membrane</location>
    </subcellularLocation>
</comment>
<dbReference type="PANTHER" id="PTHR38766:SF1">
    <property type="entry name" value="FLAGELLAR PROTEIN FLIO"/>
    <property type="match status" value="1"/>
</dbReference>
<dbReference type="PANTHER" id="PTHR38766">
    <property type="entry name" value="FLAGELLAR PROTEIN FLIO"/>
    <property type="match status" value="1"/>
</dbReference>
<feature type="region of interest" description="Disordered" evidence="9">
    <location>
        <begin position="116"/>
        <end position="158"/>
    </location>
</feature>
<evidence type="ECO:0000256" key="6">
    <source>
        <dbReference type="ARBA" id="ARBA00023136"/>
    </source>
</evidence>
<keyword evidence="7" id="KW-0975">Bacterial flagellum</keyword>
<dbReference type="OrthoDB" id="5191841at2"/>
<proteinExistence type="inferred from homology"/>
<evidence type="ECO:0000256" key="8">
    <source>
        <dbReference type="ARBA" id="ARBA00037937"/>
    </source>
</evidence>
<comment type="similarity">
    <text evidence="8">Belongs to the FliO/MopB family.</text>
</comment>
<dbReference type="GO" id="GO:0005886">
    <property type="term" value="C:plasma membrane"/>
    <property type="evidence" value="ECO:0007669"/>
    <property type="project" value="UniProtKB-SubCell"/>
</dbReference>
<evidence type="ECO:0000256" key="2">
    <source>
        <dbReference type="ARBA" id="ARBA00004236"/>
    </source>
</evidence>
<keyword evidence="3" id="KW-1003">Cell membrane</keyword>
<evidence type="ECO:0000256" key="3">
    <source>
        <dbReference type="ARBA" id="ARBA00022475"/>
    </source>
</evidence>
<evidence type="ECO:0000256" key="1">
    <source>
        <dbReference type="ARBA" id="ARBA00004117"/>
    </source>
</evidence>
<reference evidence="11 12" key="1">
    <citation type="submission" date="2019-07" db="EMBL/GenBank/DDBJ databases">
        <title>Whole genome shotgun sequence of Actinotalea fermentans NBRC 105374.</title>
        <authorList>
            <person name="Hosoyama A."/>
            <person name="Uohara A."/>
            <person name="Ohji S."/>
            <person name="Ichikawa N."/>
        </authorList>
    </citation>
    <scope>NUCLEOTIDE SEQUENCE [LARGE SCALE GENOMIC DNA]</scope>
    <source>
        <strain evidence="11 12">NBRC 105374</strain>
    </source>
</reference>
<keyword evidence="5 10" id="KW-1133">Transmembrane helix</keyword>